<evidence type="ECO:0000313" key="3">
    <source>
        <dbReference type="Proteomes" id="UP000231962"/>
    </source>
</evidence>
<dbReference type="Proteomes" id="UP000231990">
    <property type="component" value="Unassembled WGS sequence"/>
</dbReference>
<sequence length="200" mass="22897">MFFLLLIISNSLFCTIKAPLITFTQTQTAAEKQMLGEDRSLEKDGWLIASIKTSSSGSEIWEKDLVREEFSAPEDKTIYIALRTLAYLARELREYSQAGFTAEGLDGKIRVNPKISETGMDKAFSKPELKKRIQELIKIANENREIVVQGRLKKGFSKGEKPLNEKQKKELNEFLLLTWYRSVEVGEYYESSPSSWKAKD</sequence>
<dbReference type="OrthoDB" id="327125at2"/>
<protein>
    <submittedName>
        <fullName evidence="2">DUF1318 domain-containing protein</fullName>
    </submittedName>
</protein>
<organism evidence="2 4">
    <name type="scientific">Leptospira perolatii</name>
    <dbReference type="NCBI Taxonomy" id="2023191"/>
    <lineage>
        <taxon>Bacteria</taxon>
        <taxon>Pseudomonadati</taxon>
        <taxon>Spirochaetota</taxon>
        <taxon>Spirochaetia</taxon>
        <taxon>Leptospirales</taxon>
        <taxon>Leptospiraceae</taxon>
        <taxon>Leptospira</taxon>
    </lineage>
</organism>
<evidence type="ECO:0000313" key="1">
    <source>
        <dbReference type="EMBL" id="PJZ68964.1"/>
    </source>
</evidence>
<name>A0A2M9ZNX2_9LEPT</name>
<dbReference type="EMBL" id="NPDZ01000004">
    <property type="protein sequence ID" value="PJZ73679.1"/>
    <property type="molecule type" value="Genomic_DNA"/>
</dbReference>
<proteinExistence type="predicted"/>
<evidence type="ECO:0000313" key="4">
    <source>
        <dbReference type="Proteomes" id="UP000231990"/>
    </source>
</evidence>
<comment type="caution">
    <text evidence="2">The sequence shown here is derived from an EMBL/GenBank/DDBJ whole genome shotgun (WGS) entry which is preliminary data.</text>
</comment>
<keyword evidence="3" id="KW-1185">Reference proteome</keyword>
<dbReference type="EMBL" id="NPDY01000014">
    <property type="protein sequence ID" value="PJZ68964.1"/>
    <property type="molecule type" value="Genomic_DNA"/>
</dbReference>
<dbReference type="Proteomes" id="UP000231962">
    <property type="component" value="Unassembled WGS sequence"/>
</dbReference>
<gene>
    <name evidence="1" type="ORF">CH360_13650</name>
    <name evidence="2" type="ORF">CH373_08065</name>
</gene>
<evidence type="ECO:0000313" key="2">
    <source>
        <dbReference type="EMBL" id="PJZ73679.1"/>
    </source>
</evidence>
<accession>A0A2M9ZNX2</accession>
<reference evidence="3 4" key="1">
    <citation type="submission" date="2017-07" db="EMBL/GenBank/DDBJ databases">
        <title>Leptospira spp. isolated from tropical soils.</title>
        <authorList>
            <person name="Thibeaux R."/>
            <person name="Iraola G."/>
            <person name="Ferres I."/>
            <person name="Bierque E."/>
            <person name="Girault D."/>
            <person name="Soupe-Gilbert M.-E."/>
            <person name="Picardeau M."/>
            <person name="Goarant C."/>
        </authorList>
    </citation>
    <scope>NUCLEOTIDE SEQUENCE [LARGE SCALE GENOMIC DNA]</scope>
    <source>
        <strain evidence="2 4">FH1-B-B1</strain>
        <strain evidence="1 3">FH1-B-C1</strain>
    </source>
</reference>
<dbReference type="AlphaFoldDB" id="A0A2M9ZNX2"/>